<accession>A6H9D8</accession>
<proteinExistence type="predicted"/>
<dbReference type="Proteomes" id="UP000234681">
    <property type="component" value="Chromosome 6"/>
</dbReference>
<protein>
    <submittedName>
        <fullName evidence="2">RCG62308</fullName>
    </submittedName>
</protein>
<gene>
    <name evidence="2" type="ORF">rCG_62308</name>
</gene>
<evidence type="ECO:0000256" key="1">
    <source>
        <dbReference type="SAM" id="MobiDB-lite"/>
    </source>
</evidence>
<evidence type="ECO:0000313" key="3">
    <source>
        <dbReference type="Proteomes" id="UP000234681"/>
    </source>
</evidence>
<reference evidence="3" key="1">
    <citation type="submission" date="2005-09" db="EMBL/GenBank/DDBJ databases">
        <authorList>
            <person name="Mural R.J."/>
            <person name="Li P.W."/>
            <person name="Adams M.D."/>
            <person name="Amanatides P.G."/>
            <person name="Baden-Tillson H."/>
            <person name="Barnstead M."/>
            <person name="Chin S.H."/>
            <person name="Dew I."/>
            <person name="Evans C.A."/>
            <person name="Ferriera S."/>
            <person name="Flanigan M."/>
            <person name="Fosler C."/>
            <person name="Glodek A."/>
            <person name="Gu Z."/>
            <person name="Holt R.A."/>
            <person name="Jennings D."/>
            <person name="Kraft C.L."/>
            <person name="Lu F."/>
            <person name="Nguyen T."/>
            <person name="Nusskern D.R."/>
            <person name="Pfannkoch C.M."/>
            <person name="Sitter C."/>
            <person name="Sutton G.G."/>
            <person name="Venter J.C."/>
            <person name="Wang Z."/>
            <person name="Woodage T."/>
            <person name="Zheng X.H."/>
            <person name="Zhong F."/>
        </authorList>
    </citation>
    <scope>NUCLEOTIDE SEQUENCE [LARGE SCALE GENOMIC DNA]</scope>
    <source>
        <strain>BN</strain>
        <strain evidence="3">Sprague-Dawley</strain>
    </source>
</reference>
<sequence>MLRGARAPGGASLPVPSPSRSGLSAWGPPPGPPGFVWWPRHHHSLRHVTNPRSGLRNSPSPGLLGIPAGCNAPHLRDCGQTGRGKSLSS</sequence>
<organism evidence="2 3">
    <name type="scientific">Rattus norvegicus</name>
    <name type="common">Rat</name>
    <dbReference type="NCBI Taxonomy" id="10116"/>
    <lineage>
        <taxon>Eukaryota</taxon>
        <taxon>Metazoa</taxon>
        <taxon>Chordata</taxon>
        <taxon>Craniata</taxon>
        <taxon>Vertebrata</taxon>
        <taxon>Euteleostomi</taxon>
        <taxon>Mammalia</taxon>
        <taxon>Eutheria</taxon>
        <taxon>Euarchontoglires</taxon>
        <taxon>Glires</taxon>
        <taxon>Rodentia</taxon>
        <taxon>Myomorpha</taxon>
        <taxon>Muroidea</taxon>
        <taxon>Muridae</taxon>
        <taxon>Murinae</taxon>
        <taxon>Rattus</taxon>
    </lineage>
</organism>
<dbReference type="AlphaFoldDB" id="A6H9D8"/>
<feature type="region of interest" description="Disordered" evidence="1">
    <location>
        <begin position="1"/>
        <end position="33"/>
    </location>
</feature>
<evidence type="ECO:0000313" key="2">
    <source>
        <dbReference type="EMBL" id="EDM02643.1"/>
    </source>
</evidence>
<dbReference type="EMBL" id="CH473947">
    <property type="protein sequence ID" value="EDM02643.1"/>
    <property type="molecule type" value="Genomic_DNA"/>
</dbReference>
<name>A6H9D8_RAT</name>